<sequence>MKMLEDLTKRVESGEKMIEANDKKVETYNSRVDQISGAPPILKGVDSKKFVQKLFPTNAAPKPIPKKFRMPDLLKYNGTPDPNEHVTSYTCTVKGNDLKDGEIESVLLKKSRVVEQLRLLDQIMPTSRVLNGFNMVSETTKGEITLPFNVDVTTQNAKFHVIEGDMRYNILLRRPWLYFMRAVPSTLYQMMKFLTKDGIKIVYGEHQATREMFAVHDVAPASTPSTSKKPQDKQTVK</sequence>
<evidence type="ECO:0000313" key="1">
    <source>
        <dbReference type="RefSeq" id="XP_016462984.1"/>
    </source>
</evidence>
<dbReference type="OrthoDB" id="2919534at2759"/>
<reference evidence="1" key="1">
    <citation type="submission" date="2025-08" db="UniProtKB">
        <authorList>
            <consortium name="RefSeq"/>
        </authorList>
    </citation>
    <scope>IDENTIFICATION</scope>
</reference>
<accession>A0A1S3ZF64</accession>
<protein>
    <submittedName>
        <fullName evidence="1">Uncharacterized protein</fullName>
    </submittedName>
</protein>
<organism evidence="1">
    <name type="scientific">Nicotiana tabacum</name>
    <name type="common">Common tobacco</name>
    <dbReference type="NCBI Taxonomy" id="4097"/>
    <lineage>
        <taxon>Eukaryota</taxon>
        <taxon>Viridiplantae</taxon>
        <taxon>Streptophyta</taxon>
        <taxon>Embryophyta</taxon>
        <taxon>Tracheophyta</taxon>
        <taxon>Spermatophyta</taxon>
        <taxon>Magnoliopsida</taxon>
        <taxon>eudicotyledons</taxon>
        <taxon>Gunneridae</taxon>
        <taxon>Pentapetalae</taxon>
        <taxon>asterids</taxon>
        <taxon>lamiids</taxon>
        <taxon>Solanales</taxon>
        <taxon>Solanaceae</taxon>
        <taxon>Nicotianoideae</taxon>
        <taxon>Nicotianeae</taxon>
        <taxon>Nicotiana</taxon>
    </lineage>
</organism>
<dbReference type="CDD" id="cd00303">
    <property type="entry name" value="retropepsin_like"/>
    <property type="match status" value="1"/>
</dbReference>
<dbReference type="KEGG" id="nta:107786064"/>
<dbReference type="AlphaFoldDB" id="A0A1S3ZF64"/>
<name>A0A1S3ZF64_TOBAC</name>
<dbReference type="PANTHER" id="PTHR33240">
    <property type="entry name" value="OS08G0508500 PROTEIN"/>
    <property type="match status" value="1"/>
</dbReference>
<proteinExistence type="predicted"/>
<dbReference type="RefSeq" id="XP_016462984.1">
    <property type="nucleotide sequence ID" value="XM_016607498.1"/>
</dbReference>
<dbReference type="PANTHER" id="PTHR33240:SF8">
    <property type="entry name" value="OS03G0439900 PROTEIN"/>
    <property type="match status" value="1"/>
</dbReference>
<gene>
    <name evidence="1" type="primary">LOC107786064</name>
</gene>
<dbReference type="PaxDb" id="4097-A0A1S3ZF64"/>